<feature type="region of interest" description="Disordered" evidence="1">
    <location>
        <begin position="83"/>
        <end position="110"/>
    </location>
</feature>
<proteinExistence type="predicted"/>
<feature type="compositionally biased region" description="Basic and acidic residues" evidence="1">
    <location>
        <begin position="84"/>
        <end position="106"/>
    </location>
</feature>
<dbReference type="EMBL" id="KV876119">
    <property type="protein sequence ID" value="RZR74117.1"/>
    <property type="molecule type" value="Genomic_DNA"/>
</dbReference>
<name>A0A445MIL6_ENSVE</name>
<dbReference type="AlphaFoldDB" id="A0A445MIL6"/>
<organism evidence="2">
    <name type="scientific">Ensete ventricosum</name>
    <name type="common">Abyssinian banana</name>
    <name type="synonym">Musa ensete</name>
    <dbReference type="NCBI Taxonomy" id="4639"/>
    <lineage>
        <taxon>Eukaryota</taxon>
        <taxon>Viridiplantae</taxon>
        <taxon>Streptophyta</taxon>
        <taxon>Embryophyta</taxon>
        <taxon>Tracheophyta</taxon>
        <taxon>Spermatophyta</taxon>
        <taxon>Magnoliopsida</taxon>
        <taxon>Liliopsida</taxon>
        <taxon>Zingiberales</taxon>
        <taxon>Musaceae</taxon>
        <taxon>Ensete</taxon>
    </lineage>
</organism>
<accession>A0A445MIL6</accession>
<evidence type="ECO:0000256" key="1">
    <source>
        <dbReference type="SAM" id="MobiDB-lite"/>
    </source>
</evidence>
<reference evidence="2" key="1">
    <citation type="journal article" date="2018" name="Data Brief">
        <title>Genome sequence data from 17 accessions of Ensete ventricosum, a staple food crop for millions in Ethiopia.</title>
        <authorList>
            <person name="Yemataw Z."/>
            <person name="Muzemil S."/>
            <person name="Ambachew D."/>
            <person name="Tripathi L."/>
            <person name="Tesfaye K."/>
            <person name="Chala A."/>
            <person name="Farbos A."/>
            <person name="O'Neill P."/>
            <person name="Moore K."/>
            <person name="Grant M."/>
            <person name="Studholme D.J."/>
        </authorList>
    </citation>
    <scope>NUCLEOTIDE SEQUENCE [LARGE SCALE GENOMIC DNA]</scope>
    <source>
        <tissue evidence="2">Leaf</tissue>
    </source>
</reference>
<gene>
    <name evidence="2" type="ORF">BHM03_00032214</name>
</gene>
<evidence type="ECO:0000313" key="2">
    <source>
        <dbReference type="EMBL" id="RZR74117.1"/>
    </source>
</evidence>
<sequence>MHNISGTVRWLTHRDVRVLDRGLGRWAGCSSGVFPLGRPRLGCFLPHRLPRDVRMLVGWCLGQLRDVGDIGLDHPGQRWDLLGETEKGLGRHDGRPEARRDGREPGVRGSKPRVVEQPLVMIRCG</sequence>
<protein>
    <submittedName>
        <fullName evidence="2">Uncharacterized protein</fullName>
    </submittedName>
</protein>
<dbReference type="Proteomes" id="UP000290560">
    <property type="component" value="Unassembled WGS sequence"/>
</dbReference>